<protein>
    <submittedName>
        <fullName evidence="2">Putative lipoprotein</fullName>
    </submittedName>
</protein>
<keyword evidence="3" id="KW-1185">Reference proteome</keyword>
<dbReference type="InterPro" id="IPR053196">
    <property type="entry name" value="Lipoprotein_YbaY-like"/>
</dbReference>
<dbReference type="PROSITE" id="PS51257">
    <property type="entry name" value="PROKAR_LIPOPROTEIN"/>
    <property type="match status" value="1"/>
</dbReference>
<dbReference type="Pfam" id="PF09619">
    <property type="entry name" value="YscW"/>
    <property type="match status" value="1"/>
</dbReference>
<organism evidence="2 3">
    <name type="scientific">Modicisalibacter ilicicola DSM 19980</name>
    <dbReference type="NCBI Taxonomy" id="1121942"/>
    <lineage>
        <taxon>Bacteria</taxon>
        <taxon>Pseudomonadati</taxon>
        <taxon>Pseudomonadota</taxon>
        <taxon>Gammaproteobacteria</taxon>
        <taxon>Oceanospirillales</taxon>
        <taxon>Halomonadaceae</taxon>
        <taxon>Modicisalibacter</taxon>
    </lineage>
</organism>
<accession>A0A1M5B0L4</accession>
<dbReference type="PANTHER" id="PTHR38013">
    <property type="entry name" value="GLYCOPROTEIN/POLYSACCHARIDE METABOLISM"/>
    <property type="match status" value="1"/>
</dbReference>
<dbReference type="EMBL" id="FQUJ01000010">
    <property type="protein sequence ID" value="SHF36015.1"/>
    <property type="molecule type" value="Genomic_DNA"/>
</dbReference>
<gene>
    <name evidence="2" type="ORF">SAMN02745148_02421</name>
</gene>
<dbReference type="STRING" id="1121942.SAMN02745148_02421"/>
<sequence length="136" mass="15035">MIRKARTTLRLSFMTGCLLVLSACVTGPRFANLDALVVPAEPLDLPPNAELTVRLEDVTRGSDVIAESTYTRLGRGPIPVMLRYDAKAIDDDRVYVLRAAIRANKTLTHRNAEEVPVLTGKAPRGDVRVPIERVER</sequence>
<evidence type="ECO:0000256" key="1">
    <source>
        <dbReference type="SAM" id="SignalP"/>
    </source>
</evidence>
<feature type="chain" id="PRO_5012567400" evidence="1">
    <location>
        <begin position="32"/>
        <end position="136"/>
    </location>
</feature>
<dbReference type="PANTHER" id="PTHR38013:SF1">
    <property type="entry name" value="GLYCOPROTEIN_POLYSACCHARIDE METABOLISM"/>
    <property type="match status" value="1"/>
</dbReference>
<feature type="signal peptide" evidence="1">
    <location>
        <begin position="1"/>
        <end position="31"/>
    </location>
</feature>
<keyword evidence="1" id="KW-0732">Signal</keyword>
<evidence type="ECO:0000313" key="2">
    <source>
        <dbReference type="EMBL" id="SHF36015.1"/>
    </source>
</evidence>
<evidence type="ECO:0000313" key="3">
    <source>
        <dbReference type="Proteomes" id="UP000184346"/>
    </source>
</evidence>
<dbReference type="InterPro" id="IPR039366">
    <property type="entry name" value="Pilotin"/>
</dbReference>
<proteinExistence type="predicted"/>
<dbReference type="RefSeq" id="WP_072823180.1">
    <property type="nucleotide sequence ID" value="NZ_FQUJ01000010.1"/>
</dbReference>
<reference evidence="2 3" key="1">
    <citation type="submission" date="2016-11" db="EMBL/GenBank/DDBJ databases">
        <authorList>
            <person name="Jaros S."/>
            <person name="Januszkiewicz K."/>
            <person name="Wedrychowicz H."/>
        </authorList>
    </citation>
    <scope>NUCLEOTIDE SEQUENCE [LARGE SCALE GENOMIC DNA]</scope>
    <source>
        <strain evidence="2 3">DSM 19980</strain>
    </source>
</reference>
<dbReference type="Proteomes" id="UP000184346">
    <property type="component" value="Unassembled WGS sequence"/>
</dbReference>
<dbReference type="AlphaFoldDB" id="A0A1M5B0L4"/>
<name>A0A1M5B0L4_9GAMM</name>
<keyword evidence="2" id="KW-0449">Lipoprotein</keyword>